<comment type="similarity">
    <text evidence="1">Belongs to the NAD(P)-dependent epimerase/dehydratase family.</text>
</comment>
<sequence length="295" mass="34006">MKILVTGATGFIGQNLVKEFVSSNFDIFCIVRKDSDISKIDKKAKIFRYDGNIEKLLNFFQKEKFDGVIHLASAVLSEHISTDINNLVNSNILFGTSLLEACKLSNVKWFINTGTFWQNYQNEQYNPVNLYASTKEAFKNIAKYYTETSDLIFTTIKLNDTFGKNDTRNKVFNLWAKIAKSGEVLKMSKGEQIIDISYIEDIINAYKILALNLNSKDLKNDIEEEYVISNSQKMSLKDLSKLFEKVTHTKLNIVWGGREYRHREVMIPYTKGKSIPNWKQKYTLEEAIKRTIGNL</sequence>
<evidence type="ECO:0000313" key="3">
    <source>
        <dbReference type="EMBL" id="AXX92901.1"/>
    </source>
</evidence>
<reference evidence="4 5" key="1">
    <citation type="submission" date="2017-09" db="EMBL/GenBank/DDBJ databases">
        <title>Arcobacter canalis sp. nov., a new species isolated from a water canal contaminated with urban sewage.</title>
        <authorList>
            <person name="Perez-Cataluna A."/>
            <person name="Salas-Masso N."/>
            <person name="Figueras M.J."/>
        </authorList>
    </citation>
    <scope>NUCLEOTIDE SEQUENCE [LARGE SCALE GENOMIC DNA]</scope>
    <source>
        <strain evidence="4 5">F98-3</strain>
    </source>
</reference>
<dbReference type="KEGG" id="amol:AMOL_1941"/>
<dbReference type="InterPro" id="IPR001509">
    <property type="entry name" value="Epimerase_deHydtase"/>
</dbReference>
<evidence type="ECO:0000313" key="4">
    <source>
        <dbReference type="EMBL" id="PHO18734.1"/>
    </source>
</evidence>
<accession>A0A2G1DK11</accession>
<keyword evidence="5" id="KW-1185">Reference proteome</keyword>
<dbReference type="SUPFAM" id="SSF51735">
    <property type="entry name" value="NAD(P)-binding Rossmann-fold domains"/>
    <property type="match status" value="1"/>
</dbReference>
<proteinExistence type="inferred from homology"/>
<evidence type="ECO:0000256" key="1">
    <source>
        <dbReference type="ARBA" id="ARBA00007637"/>
    </source>
</evidence>
<name>A0A2G1DK11_9BACT</name>
<reference evidence="3 6" key="2">
    <citation type="submission" date="2018-08" db="EMBL/GenBank/DDBJ databases">
        <title>Complete genome of the Arcobacter molluscorum type strain LMG 25693.</title>
        <authorList>
            <person name="Miller W.G."/>
            <person name="Yee E."/>
            <person name="Bono J.L."/>
        </authorList>
    </citation>
    <scope>NUCLEOTIDE SEQUENCE [LARGE SCALE GENOMIC DNA]</scope>
    <source>
        <strain evidence="3 6">CECT 7696</strain>
    </source>
</reference>
<gene>
    <name evidence="3" type="ORF">AMOL_1941</name>
    <name evidence="4" type="ORF">CPU12_04010</name>
</gene>
<evidence type="ECO:0000313" key="6">
    <source>
        <dbReference type="Proteomes" id="UP000262712"/>
    </source>
</evidence>
<evidence type="ECO:0000313" key="5">
    <source>
        <dbReference type="Proteomes" id="UP000221222"/>
    </source>
</evidence>
<dbReference type="Gene3D" id="3.40.50.720">
    <property type="entry name" value="NAD(P)-binding Rossmann-like Domain"/>
    <property type="match status" value="1"/>
</dbReference>
<feature type="domain" description="NAD-dependent epimerase/dehydratase" evidence="2">
    <location>
        <begin position="3"/>
        <end position="216"/>
    </location>
</feature>
<dbReference type="EMBL" id="CP032098">
    <property type="protein sequence ID" value="AXX92901.1"/>
    <property type="molecule type" value="Genomic_DNA"/>
</dbReference>
<dbReference type="Pfam" id="PF01370">
    <property type="entry name" value="Epimerase"/>
    <property type="match status" value="1"/>
</dbReference>
<dbReference type="AlphaFoldDB" id="A0A2G1DK11"/>
<organism evidence="4 5">
    <name type="scientific">Malaciobacter molluscorum LMG 25693</name>
    <dbReference type="NCBI Taxonomy" id="870501"/>
    <lineage>
        <taxon>Bacteria</taxon>
        <taxon>Pseudomonadati</taxon>
        <taxon>Campylobacterota</taxon>
        <taxon>Epsilonproteobacteria</taxon>
        <taxon>Campylobacterales</taxon>
        <taxon>Arcobacteraceae</taxon>
        <taxon>Malaciobacter</taxon>
    </lineage>
</organism>
<dbReference type="Proteomes" id="UP000262712">
    <property type="component" value="Chromosome"/>
</dbReference>
<dbReference type="RefSeq" id="WP_099341792.1">
    <property type="nucleotide sequence ID" value="NZ_CP032098.1"/>
</dbReference>
<dbReference type="PANTHER" id="PTHR43000">
    <property type="entry name" value="DTDP-D-GLUCOSE 4,6-DEHYDRATASE-RELATED"/>
    <property type="match status" value="1"/>
</dbReference>
<dbReference type="InterPro" id="IPR036291">
    <property type="entry name" value="NAD(P)-bd_dom_sf"/>
</dbReference>
<evidence type="ECO:0000259" key="2">
    <source>
        <dbReference type="Pfam" id="PF01370"/>
    </source>
</evidence>
<dbReference type="EMBL" id="NXFY01000004">
    <property type="protein sequence ID" value="PHO18734.1"/>
    <property type="molecule type" value="Genomic_DNA"/>
</dbReference>
<dbReference type="Proteomes" id="UP000221222">
    <property type="component" value="Unassembled WGS sequence"/>
</dbReference>
<protein>
    <submittedName>
        <fullName evidence="3">NAD-dependent epimerase/dehydratase</fullName>
    </submittedName>
</protein>